<dbReference type="GO" id="GO:0000981">
    <property type="term" value="F:DNA-binding transcription factor activity, RNA polymerase II-specific"/>
    <property type="evidence" value="ECO:0007669"/>
    <property type="project" value="TreeGrafter"/>
</dbReference>
<dbReference type="PROSITE" id="PS00028">
    <property type="entry name" value="ZINC_FINGER_C2H2_1"/>
    <property type="match status" value="3"/>
</dbReference>
<dbReference type="CDD" id="cd21580">
    <property type="entry name" value="KLF15_N"/>
    <property type="match status" value="1"/>
</dbReference>
<evidence type="ECO:0000256" key="1">
    <source>
        <dbReference type="ARBA" id="ARBA00004123"/>
    </source>
</evidence>
<dbReference type="InterPro" id="IPR013087">
    <property type="entry name" value="Znf_C2H2_type"/>
</dbReference>
<keyword evidence="4 12" id="KW-0863">Zinc-finger</keyword>
<feature type="domain" description="C2H2-type" evidence="14">
    <location>
        <begin position="336"/>
        <end position="365"/>
    </location>
</feature>
<proteinExistence type="predicted"/>
<reference evidence="16" key="1">
    <citation type="submission" date="2013-03" db="EMBL/GenBank/DDBJ databases">
        <authorList>
            <person name="Jeffery W."/>
            <person name="Warren W."/>
            <person name="Wilson R.K."/>
        </authorList>
    </citation>
    <scope>NUCLEOTIDE SEQUENCE</scope>
    <source>
        <strain evidence="16">female</strain>
    </source>
</reference>
<dbReference type="PANTHER" id="PTHR23235:SF44">
    <property type="entry name" value="KRUEPPEL-LIKE FACTOR 15"/>
    <property type="match status" value="1"/>
</dbReference>
<dbReference type="Pfam" id="PF00096">
    <property type="entry name" value="zf-C2H2"/>
    <property type="match status" value="3"/>
</dbReference>
<dbReference type="FunFam" id="3.30.160.60:FF:000018">
    <property type="entry name" value="Krueppel-like factor 15"/>
    <property type="match status" value="1"/>
</dbReference>
<protein>
    <recommendedName>
        <fullName evidence="11">Krueppel-like factor 15</fullName>
    </recommendedName>
</protein>
<evidence type="ECO:0000256" key="5">
    <source>
        <dbReference type="ARBA" id="ARBA00022833"/>
    </source>
</evidence>
<keyword evidence="10" id="KW-0539">Nucleus</keyword>
<evidence type="ECO:0000256" key="4">
    <source>
        <dbReference type="ARBA" id="ARBA00022771"/>
    </source>
</evidence>
<sequence>MVDYTLNIEENFLSYVDIDPASPVVYHSSDMVLDSSSYQVMPSPFSEDDLSDASSLRSCSSPDSQVLSSSYGSSSSAENQDSILNFLLSQASLGNGTNAEVSPGTPTTLASVLWNSQRENVKEENFDFPIWSSANMEASVEPFQPTLEEIEEFLEENMSGVTSTTGSQQNSDQTSDNSGSTGVPVILQIQPIQIKQENQGANVPATLSPATQSLAAADIKIAQLLLNIQGQTFALVPQFLPTAGSSASTCLSACTKFVRIAPVPIAAKPIGSGGDGVALGGIQEGLLAGGAQKFPKNPVADLIKMHKCNFPGCAKMYTKSSHLKAHLRRHTGEKPFVCNWPGCRWKFSRSDELSRHRRSHSGVKPYQCPVCEKKFARSDHLSKHIKVHRFPRSSRTVRPTA</sequence>
<keyword evidence="8" id="KW-0010">Activator</keyword>
<dbReference type="Ensembl" id="ENSAMXT00000016727.2">
    <property type="protein sequence ID" value="ENSAMXP00000016727.2"/>
    <property type="gene ID" value="ENSAMXG00000029034.1"/>
</dbReference>
<evidence type="ECO:0000256" key="9">
    <source>
        <dbReference type="ARBA" id="ARBA00023163"/>
    </source>
</evidence>
<feature type="region of interest" description="Disordered" evidence="13">
    <location>
        <begin position="158"/>
        <end position="181"/>
    </location>
</feature>
<dbReference type="AlphaFoldDB" id="W5LA65"/>
<evidence type="ECO:0000256" key="13">
    <source>
        <dbReference type="SAM" id="MobiDB-lite"/>
    </source>
</evidence>
<reference evidence="15" key="4">
    <citation type="submission" date="2025-09" db="UniProtKB">
        <authorList>
            <consortium name="Ensembl"/>
        </authorList>
    </citation>
    <scope>IDENTIFICATION</scope>
</reference>
<keyword evidence="7" id="KW-0238">DNA-binding</keyword>
<evidence type="ECO:0000256" key="8">
    <source>
        <dbReference type="ARBA" id="ARBA00023159"/>
    </source>
</evidence>
<dbReference type="Bgee" id="ENSAMXG00000029034">
    <property type="expression patterns" value="Expressed in intestine and 14 other cell types or tissues"/>
</dbReference>
<keyword evidence="16" id="KW-1185">Reference proteome</keyword>
<name>W5LA65_ASTMX</name>
<dbReference type="OrthoDB" id="6365676at2759"/>
<evidence type="ECO:0000313" key="16">
    <source>
        <dbReference type="Proteomes" id="UP000018467"/>
    </source>
</evidence>
<evidence type="ECO:0000313" key="15">
    <source>
        <dbReference type="Ensembl" id="ENSAMXP00000016727.2"/>
    </source>
</evidence>
<reference evidence="15" key="3">
    <citation type="submission" date="2025-08" db="UniProtKB">
        <authorList>
            <consortium name="Ensembl"/>
        </authorList>
    </citation>
    <scope>IDENTIFICATION</scope>
</reference>
<dbReference type="SMART" id="SM00355">
    <property type="entry name" value="ZnF_C2H2"/>
    <property type="match status" value="3"/>
</dbReference>
<keyword evidence="9" id="KW-0804">Transcription</keyword>
<dbReference type="GO" id="GO:0045893">
    <property type="term" value="P:positive regulation of DNA-templated transcription"/>
    <property type="evidence" value="ECO:0007669"/>
    <property type="project" value="UniProtKB-ARBA"/>
</dbReference>
<dbReference type="HOGENOM" id="CLU_035818_0_0_1"/>
<evidence type="ECO:0000256" key="6">
    <source>
        <dbReference type="ARBA" id="ARBA00023015"/>
    </source>
</evidence>
<feature type="domain" description="C2H2-type" evidence="14">
    <location>
        <begin position="306"/>
        <end position="335"/>
    </location>
</feature>
<keyword evidence="5" id="KW-0862">Zinc</keyword>
<keyword evidence="6" id="KW-0805">Transcription regulation</keyword>
<feature type="domain" description="C2H2-type" evidence="14">
    <location>
        <begin position="366"/>
        <end position="393"/>
    </location>
</feature>
<comment type="subcellular location">
    <subcellularLocation>
        <location evidence="1">Nucleus</location>
    </subcellularLocation>
</comment>
<dbReference type="GO" id="GO:0000978">
    <property type="term" value="F:RNA polymerase II cis-regulatory region sequence-specific DNA binding"/>
    <property type="evidence" value="ECO:0007669"/>
    <property type="project" value="TreeGrafter"/>
</dbReference>
<dbReference type="PROSITE" id="PS50157">
    <property type="entry name" value="ZINC_FINGER_C2H2_2"/>
    <property type="match status" value="3"/>
</dbReference>
<dbReference type="PANTHER" id="PTHR23235">
    <property type="entry name" value="KRUEPPEL-LIKE TRANSCRIPTION FACTOR"/>
    <property type="match status" value="1"/>
</dbReference>
<dbReference type="InterPro" id="IPR036236">
    <property type="entry name" value="Znf_C2H2_sf"/>
</dbReference>
<dbReference type="GO" id="GO:0008270">
    <property type="term" value="F:zinc ion binding"/>
    <property type="evidence" value="ECO:0007669"/>
    <property type="project" value="UniProtKB-KW"/>
</dbReference>
<dbReference type="GO" id="GO:0005654">
    <property type="term" value="C:nucleoplasm"/>
    <property type="evidence" value="ECO:0007669"/>
    <property type="project" value="UniProtKB-ARBA"/>
</dbReference>
<evidence type="ECO:0000256" key="7">
    <source>
        <dbReference type="ARBA" id="ARBA00023125"/>
    </source>
</evidence>
<evidence type="ECO:0000259" key="14">
    <source>
        <dbReference type="PROSITE" id="PS50157"/>
    </source>
</evidence>
<evidence type="ECO:0000256" key="3">
    <source>
        <dbReference type="ARBA" id="ARBA00022737"/>
    </source>
</evidence>
<keyword evidence="2" id="KW-0479">Metal-binding</keyword>
<accession>W5LA65</accession>
<dbReference type="Proteomes" id="UP000018467">
    <property type="component" value="Unassembled WGS sequence"/>
</dbReference>
<evidence type="ECO:0000256" key="10">
    <source>
        <dbReference type="ARBA" id="ARBA00023242"/>
    </source>
</evidence>
<organism evidence="15 16">
    <name type="scientific">Astyanax mexicanus</name>
    <name type="common">Blind cave fish</name>
    <name type="synonym">Astyanax fasciatus mexicanus</name>
    <dbReference type="NCBI Taxonomy" id="7994"/>
    <lineage>
        <taxon>Eukaryota</taxon>
        <taxon>Metazoa</taxon>
        <taxon>Chordata</taxon>
        <taxon>Craniata</taxon>
        <taxon>Vertebrata</taxon>
        <taxon>Euteleostomi</taxon>
        <taxon>Actinopterygii</taxon>
        <taxon>Neopterygii</taxon>
        <taxon>Teleostei</taxon>
        <taxon>Ostariophysi</taxon>
        <taxon>Characiformes</taxon>
        <taxon>Characoidei</taxon>
        <taxon>Acestrorhamphidae</taxon>
        <taxon>Acestrorhamphinae</taxon>
        <taxon>Astyanax</taxon>
    </lineage>
</organism>
<evidence type="ECO:0000256" key="2">
    <source>
        <dbReference type="ARBA" id="ARBA00022723"/>
    </source>
</evidence>
<dbReference type="FunFam" id="3.30.160.60:FF:000368">
    <property type="entry name" value="Krueppel-like factor 15"/>
    <property type="match status" value="1"/>
</dbReference>
<dbReference type="SUPFAM" id="SSF57667">
    <property type="entry name" value="beta-beta-alpha zinc fingers"/>
    <property type="match status" value="2"/>
</dbReference>
<evidence type="ECO:0000256" key="11">
    <source>
        <dbReference type="ARBA" id="ARBA00069427"/>
    </source>
</evidence>
<dbReference type="GeneTree" id="ENSGT00940000156977"/>
<evidence type="ECO:0000256" key="12">
    <source>
        <dbReference type="PROSITE-ProRule" id="PRU00042"/>
    </source>
</evidence>
<reference evidence="16" key="2">
    <citation type="journal article" date="2014" name="Nat. Commun.">
        <title>The cavefish genome reveals candidate genes for eye loss.</title>
        <authorList>
            <person name="McGaugh S.E."/>
            <person name="Gross J.B."/>
            <person name="Aken B."/>
            <person name="Blin M."/>
            <person name="Borowsky R."/>
            <person name="Chalopin D."/>
            <person name="Hinaux H."/>
            <person name="Jeffery W.R."/>
            <person name="Keene A."/>
            <person name="Ma L."/>
            <person name="Minx P."/>
            <person name="Murphy D."/>
            <person name="O'Quin K.E."/>
            <person name="Retaux S."/>
            <person name="Rohner N."/>
            <person name="Searle S.M."/>
            <person name="Stahl B.A."/>
            <person name="Tabin C."/>
            <person name="Volff J.N."/>
            <person name="Yoshizawa M."/>
            <person name="Warren W.C."/>
        </authorList>
    </citation>
    <scope>NUCLEOTIDE SEQUENCE [LARGE SCALE GENOMIC DNA]</scope>
    <source>
        <strain evidence="16">female</strain>
    </source>
</reference>
<dbReference type="eggNOG" id="KOG1721">
    <property type="taxonomic scope" value="Eukaryota"/>
</dbReference>
<keyword evidence="3" id="KW-0677">Repeat</keyword>
<dbReference type="FunFam" id="3.30.160.60:FF:000624">
    <property type="entry name" value="zinc finger protein 697"/>
    <property type="match status" value="1"/>
</dbReference>
<feature type="compositionally biased region" description="Low complexity" evidence="13">
    <location>
        <begin position="162"/>
        <end position="181"/>
    </location>
</feature>
<dbReference type="Gene3D" id="3.30.160.60">
    <property type="entry name" value="Classic Zinc Finger"/>
    <property type="match status" value="3"/>
</dbReference>